<feature type="domain" description="Calcineurin-like phosphoesterase" evidence="2">
    <location>
        <begin position="130"/>
        <end position="278"/>
    </location>
</feature>
<feature type="domain" description="Purple acid phosphatase N-terminal" evidence="3">
    <location>
        <begin position="17"/>
        <end position="100"/>
    </location>
</feature>
<dbReference type="InterPro" id="IPR015914">
    <property type="entry name" value="PAPs_N"/>
</dbReference>
<dbReference type="PANTHER" id="PTHR22953">
    <property type="entry name" value="ACID PHOSPHATASE RELATED"/>
    <property type="match status" value="1"/>
</dbReference>
<dbReference type="InterPro" id="IPR039331">
    <property type="entry name" value="PAPs-like"/>
</dbReference>
<dbReference type="Gene3D" id="3.60.21.10">
    <property type="match status" value="1"/>
</dbReference>
<evidence type="ECO:0000259" key="2">
    <source>
        <dbReference type="Pfam" id="PF00149"/>
    </source>
</evidence>
<dbReference type="Pfam" id="PF16656">
    <property type="entry name" value="Pur_ac_phosph_N"/>
    <property type="match status" value="1"/>
</dbReference>
<dbReference type="Pfam" id="PF00149">
    <property type="entry name" value="Metallophos"/>
    <property type="match status" value="1"/>
</dbReference>
<gene>
    <name evidence="4" type="ORF">HELGO_WM22472</name>
</gene>
<dbReference type="AlphaFoldDB" id="A0A6S6UIA2"/>
<dbReference type="SUPFAM" id="SSF56300">
    <property type="entry name" value="Metallo-dependent phosphatases"/>
    <property type="match status" value="1"/>
</dbReference>
<evidence type="ECO:0000259" key="3">
    <source>
        <dbReference type="Pfam" id="PF16656"/>
    </source>
</evidence>
<sequence>MTDIFARTGRYRCMIRDEPSTTITIGWEQMTGQNPMVYYSTSDYGQNYSNYSNQAYPQRTVHAKGMHNHFARLSRLRPNTLYYFVIKDSDGVSKRYSFKTLPDEHQSRLSIIGGGDSRNHKTARQNANRIVARCRPHFVLFAGDMTGGDSSREWQEWLDDWQMTIGRDGRMTAVLAARGNHEKSDASIVDMFDVSNDMVYYGLTFARGLMRVYTLNSMQSSSSSQLAWLDQDLRESQNVAWRMAQYHHPMRPHNSRKHEQEYMRIHWGKLFHRYKMQLALECDSHLSKITWPLRATTNKSEAGYDEGFVRDPTGTVFVGEGGWGAPLRDADDTKRWTRASGSFNQVKWFFVDLNKVEIRTIKTENAKSVAYLSDNNRFYMPQYIDLWNIDGADYITLYNQNKSNFVPKKAQILMEIASSSARFENNEVTLKWKSIYEIDRVKFKVQISTNKVFWKTVGILPGAGPSANKQRKYEYVDRTEKHGGKYYYRIAAIDDAGKEFVQEHLEVRTLGSETLDLMEGSINAGQLYVPLTLTEPTRVIIELFDTKRRPVFVREFNAPVGEQSFPLNIKHLEKGFYLLEISCNGSLLKKSVKITD</sequence>
<dbReference type="Gene3D" id="2.60.40.380">
    <property type="entry name" value="Purple acid phosphatase-like, N-terminal"/>
    <property type="match status" value="1"/>
</dbReference>
<accession>A0A6S6UIA2</accession>
<dbReference type="InterPro" id="IPR008963">
    <property type="entry name" value="Purple_acid_Pase-like_N"/>
</dbReference>
<protein>
    <submittedName>
        <fullName evidence="4">Metallophosphoesterase</fullName>
    </submittedName>
</protein>
<dbReference type="EMBL" id="CACVAQ010000427">
    <property type="protein sequence ID" value="CAA6828362.1"/>
    <property type="molecule type" value="Genomic_DNA"/>
</dbReference>
<dbReference type="GO" id="GO:0003993">
    <property type="term" value="F:acid phosphatase activity"/>
    <property type="evidence" value="ECO:0007669"/>
    <property type="project" value="InterPro"/>
</dbReference>
<organism evidence="4">
    <name type="scientific">uncultured Aureispira sp</name>
    <dbReference type="NCBI Taxonomy" id="1331704"/>
    <lineage>
        <taxon>Bacteria</taxon>
        <taxon>Pseudomonadati</taxon>
        <taxon>Bacteroidota</taxon>
        <taxon>Saprospiria</taxon>
        <taxon>Saprospirales</taxon>
        <taxon>Saprospiraceae</taxon>
        <taxon>Aureispira</taxon>
        <taxon>environmental samples</taxon>
    </lineage>
</organism>
<name>A0A6S6UIA2_9BACT</name>
<evidence type="ECO:0000256" key="1">
    <source>
        <dbReference type="ARBA" id="ARBA00022729"/>
    </source>
</evidence>
<proteinExistence type="predicted"/>
<dbReference type="Gene3D" id="2.60.40.10">
    <property type="entry name" value="Immunoglobulins"/>
    <property type="match status" value="1"/>
</dbReference>
<keyword evidence="1" id="KW-0732">Signal</keyword>
<reference evidence="4" key="1">
    <citation type="submission" date="2020-01" db="EMBL/GenBank/DDBJ databases">
        <authorList>
            <person name="Meier V. D."/>
            <person name="Meier V D."/>
        </authorList>
    </citation>
    <scope>NUCLEOTIDE SEQUENCE</scope>
    <source>
        <strain evidence="4">HLG_WM_MAG_10</strain>
    </source>
</reference>
<dbReference type="InterPro" id="IPR004843">
    <property type="entry name" value="Calcineurin-like_PHP"/>
</dbReference>
<evidence type="ECO:0000313" key="4">
    <source>
        <dbReference type="EMBL" id="CAA6828362.1"/>
    </source>
</evidence>
<dbReference type="InterPro" id="IPR029052">
    <property type="entry name" value="Metallo-depent_PP-like"/>
</dbReference>
<dbReference type="SUPFAM" id="SSF49363">
    <property type="entry name" value="Purple acid phosphatase, N-terminal domain"/>
    <property type="match status" value="1"/>
</dbReference>
<dbReference type="GO" id="GO:0046872">
    <property type="term" value="F:metal ion binding"/>
    <property type="evidence" value="ECO:0007669"/>
    <property type="project" value="InterPro"/>
</dbReference>
<dbReference type="InterPro" id="IPR013783">
    <property type="entry name" value="Ig-like_fold"/>
</dbReference>
<dbReference type="PANTHER" id="PTHR22953:SF153">
    <property type="entry name" value="PURPLE ACID PHOSPHATASE"/>
    <property type="match status" value="1"/>
</dbReference>